<dbReference type="InterPro" id="IPR009612">
    <property type="entry name" value="IcmF-rel"/>
</dbReference>
<dbReference type="RefSeq" id="WP_094987811.1">
    <property type="nucleotide sequence ID" value="NZ_JAAQXW010000008.1"/>
</dbReference>
<dbReference type="InterPro" id="IPR027417">
    <property type="entry name" value="P-loop_NTPase"/>
</dbReference>
<sequence length="1165" mass="131238">MKSVLKKAAALLTQTWLWSLLLVLSVALLVWWGGPLLAVNDHKFWADPVARLLSISVLILVWGLAMVFVSWRAGQHKKAMADSEEGQIQAREALDAEAARKTLRKRFKQALHTLKNTSVYKGRSERWRDELPWYVVLGPQGAGKTSLLDFSGLEFPLNKLDRSLTRDLRGTRDCEWYFAEHGVLIDTAGGYLTQGNEPVNASGWKTLLGLLRKRKRERPLNGVLVTVPVDSLMQASHDRLSGLSDQIRARLQDVHQVLRIELPVYLVLTKTDLIPGFTEFFEALTREERAQVFGATFESGQGGAALMRSECEALLVRLNSQVIARMHQERDTRRRGRMLDFPRQLSDVATQLCVFADMTFTGNRYQRASPLRGFYLTSAPHVPQPDETGAGVEHTRAMPAMLSGHAYFIHHLLSRVMFPEAQLAELDKRERRRLHWGQRFHYMAAMGVLAALGMLWAASFSSNHGRLEQLRQLAQQWGQQQGQLSPRDDAKAVLQTLDTHYAATQVFASPLDTALYERTGLYQGAEVRERVERAYQHTLQTELMPRVIQQLEQQIRANLSNRDSLLNSLRAYLMFDVSDKRDPAWLKGWVANDWSMRYRGLTQVQNGLNQHFERLLKTPIKPVLDTALIAQARQVLRSESLATVVYRTLREQSRSLPPYSLAQHLGPQGHLFSGADYEIPGFYTRQGYQQYFSIQGVSLVSGILRDNWVLGEGSSISAMDMRKLMVELEQLYFHDYAEQWTAAVGHLGLEPFDDARDSAEQLAGMTSANSPVVRMLLAVRENTRFSTLADALPALPSAPAAGPLAGAVTVAADVAAKGAEAVSDHVPDTAKKALQRQFEPLHQLLDDNNGPAGSLLPLLAGLTDLQSQMAGLASASAPDNAAYEIARQRMSGQRDALSHLRQSAQRLPRPLDRWFNGVAENTWRLVLNDAYQFVDKRYKYELYRFYTRAIDRRYPFSAHSSSDVALNDFREFFKGQGLVEQFFDNWLKPFVAGEAGNYRLRSMDGQHLPMSAAFFEQIATAQIIRQGFFAQDPSQPQVQFTLEPYSLDSSVSRAQLRFGDQVIEYRHGPIVTTTLQWPTSINNGRTSLVLEKAAGRPLGIEKSTGPWSFFRVLDLMQVDYLSGRDVMLLQAEVGGLRANYLLTSQRTPNPFDLQVLRSFRLPAQL</sequence>
<keyword evidence="7" id="KW-1185">Reference proteome</keyword>
<dbReference type="InterPro" id="IPR017731">
    <property type="entry name" value="TssM1-like"/>
</dbReference>
<dbReference type="Pfam" id="PF06744">
    <property type="entry name" value="IcmF_C"/>
    <property type="match status" value="1"/>
</dbReference>
<keyword evidence="1" id="KW-0812">Transmembrane</keyword>
<evidence type="ECO:0000313" key="6">
    <source>
        <dbReference type="EMBL" id="OZY55516.1"/>
    </source>
</evidence>
<reference evidence="6 7" key="1">
    <citation type="submission" date="2017-08" db="EMBL/GenBank/DDBJ databases">
        <title>Genomic and metabolic characterisation of spoilage-associated Pseudomonas species.</title>
        <authorList>
            <person name="Stanborough T."/>
            <person name="Fegan N."/>
            <person name="Powell S.M."/>
            <person name="Singh T."/>
            <person name="Tamplin M.L."/>
            <person name="Chandry P.S."/>
        </authorList>
    </citation>
    <scope>NUCLEOTIDE SEQUENCE [LARGE SCALE GENOMIC DNA]</scope>
    <source>
        <strain evidence="6 7">L1814</strain>
    </source>
</reference>
<feature type="domain" description="Type VI secretion system component TssM1 N-terminal" evidence="4">
    <location>
        <begin position="200"/>
        <end position="444"/>
    </location>
</feature>
<dbReference type="Pfam" id="PF21070">
    <property type="entry name" value="IcmF_helical"/>
    <property type="match status" value="1"/>
</dbReference>
<evidence type="ECO:0000313" key="7">
    <source>
        <dbReference type="Proteomes" id="UP000216897"/>
    </source>
</evidence>
<dbReference type="CDD" id="cd00882">
    <property type="entry name" value="Ras_like_GTPase"/>
    <property type="match status" value="1"/>
</dbReference>
<dbReference type="Pfam" id="PF06761">
    <property type="entry name" value="IcmF-related"/>
    <property type="match status" value="1"/>
</dbReference>
<comment type="caution">
    <text evidence="6">The sequence shown here is derived from an EMBL/GenBank/DDBJ whole genome shotgun (WGS) entry which is preliminary data.</text>
</comment>
<accession>A0ABX4GN17</accession>
<evidence type="ECO:0000259" key="5">
    <source>
        <dbReference type="Pfam" id="PF21070"/>
    </source>
</evidence>
<evidence type="ECO:0000259" key="3">
    <source>
        <dbReference type="Pfam" id="PF06761"/>
    </source>
</evidence>
<keyword evidence="1" id="KW-1133">Transmembrane helix</keyword>
<dbReference type="InterPro" id="IPR048677">
    <property type="entry name" value="TssM1_hel"/>
</dbReference>
<dbReference type="InterPro" id="IPR053156">
    <property type="entry name" value="T6SS_TssM-like"/>
</dbReference>
<dbReference type="NCBIfam" id="TIGR03348">
    <property type="entry name" value="VI_IcmF"/>
    <property type="match status" value="1"/>
</dbReference>
<feature type="domain" description="Type VI secretion system component TssM1 helical" evidence="5">
    <location>
        <begin position="934"/>
        <end position="1031"/>
    </location>
</feature>
<dbReference type="InterPro" id="IPR025743">
    <property type="entry name" value="TssM1_N"/>
</dbReference>
<dbReference type="PANTHER" id="PTHR36153:SF1">
    <property type="entry name" value="TYPE VI SECRETION SYSTEM COMPONENT TSSM1"/>
    <property type="match status" value="1"/>
</dbReference>
<dbReference type="PANTHER" id="PTHR36153">
    <property type="entry name" value="INNER MEMBRANE PROTEIN-RELATED"/>
    <property type="match status" value="1"/>
</dbReference>
<dbReference type="Proteomes" id="UP000216897">
    <property type="component" value="Unassembled WGS sequence"/>
</dbReference>
<dbReference type="SUPFAM" id="SSF52540">
    <property type="entry name" value="P-loop containing nucleoside triphosphate hydrolases"/>
    <property type="match status" value="1"/>
</dbReference>
<evidence type="ECO:0000256" key="1">
    <source>
        <dbReference type="SAM" id="Phobius"/>
    </source>
</evidence>
<dbReference type="Pfam" id="PF14331">
    <property type="entry name" value="IcmF-related_N"/>
    <property type="match status" value="1"/>
</dbReference>
<feature type="transmembrane region" description="Helical" evidence="1">
    <location>
        <begin position="52"/>
        <end position="71"/>
    </location>
</feature>
<dbReference type="EMBL" id="NQKG01000006">
    <property type="protein sequence ID" value="OZY55516.1"/>
    <property type="molecule type" value="Genomic_DNA"/>
</dbReference>
<proteinExistence type="predicted"/>
<feature type="transmembrane region" description="Helical" evidence="1">
    <location>
        <begin position="440"/>
        <end position="458"/>
    </location>
</feature>
<feature type="transmembrane region" description="Helical" evidence="1">
    <location>
        <begin position="12"/>
        <end position="32"/>
    </location>
</feature>
<feature type="domain" description="Type VI secretion system IcmF C-terminal" evidence="2">
    <location>
        <begin position="1040"/>
        <end position="1145"/>
    </location>
</feature>
<dbReference type="Gene3D" id="3.40.50.300">
    <property type="entry name" value="P-loop containing nucleotide triphosphate hydrolases"/>
    <property type="match status" value="1"/>
</dbReference>
<name>A0ABX4GN17_9PSED</name>
<evidence type="ECO:0000259" key="2">
    <source>
        <dbReference type="Pfam" id="PF06744"/>
    </source>
</evidence>
<protein>
    <submittedName>
        <fullName evidence="6">Type VI secretion protein VasK</fullName>
    </submittedName>
</protein>
<gene>
    <name evidence="6" type="ORF">CJF38_08815</name>
</gene>
<dbReference type="InterPro" id="IPR010623">
    <property type="entry name" value="IcmF_C"/>
</dbReference>
<evidence type="ECO:0000259" key="4">
    <source>
        <dbReference type="Pfam" id="PF14331"/>
    </source>
</evidence>
<organism evidence="6 7">
    <name type="scientific">Pseudomonas lundensis</name>
    <dbReference type="NCBI Taxonomy" id="86185"/>
    <lineage>
        <taxon>Bacteria</taxon>
        <taxon>Pseudomonadati</taxon>
        <taxon>Pseudomonadota</taxon>
        <taxon>Gammaproteobacteria</taxon>
        <taxon>Pseudomonadales</taxon>
        <taxon>Pseudomonadaceae</taxon>
        <taxon>Pseudomonas</taxon>
    </lineage>
</organism>
<keyword evidence="1" id="KW-0472">Membrane</keyword>
<feature type="domain" description="IcmF-related" evidence="3">
    <location>
        <begin position="494"/>
        <end position="784"/>
    </location>
</feature>